<evidence type="ECO:0000256" key="1">
    <source>
        <dbReference type="ARBA" id="ARBA00022491"/>
    </source>
</evidence>
<dbReference type="PANTHER" id="PTHR30204">
    <property type="entry name" value="REDOX-CYCLING DRUG-SENSING TRANSCRIPTIONAL ACTIVATOR SOXR"/>
    <property type="match status" value="1"/>
</dbReference>
<name>A0A9D1SZ15_9FIRM</name>
<feature type="coiled-coil region" evidence="5">
    <location>
        <begin position="74"/>
        <end position="104"/>
    </location>
</feature>
<evidence type="ECO:0000313" key="7">
    <source>
        <dbReference type="EMBL" id="HIV02020.1"/>
    </source>
</evidence>
<reference evidence="7" key="2">
    <citation type="journal article" date="2021" name="PeerJ">
        <title>Extensive microbial diversity within the chicken gut microbiome revealed by metagenomics and culture.</title>
        <authorList>
            <person name="Gilroy R."/>
            <person name="Ravi A."/>
            <person name="Getino M."/>
            <person name="Pursley I."/>
            <person name="Horton D.L."/>
            <person name="Alikhan N.F."/>
            <person name="Baker D."/>
            <person name="Gharbi K."/>
            <person name="Hall N."/>
            <person name="Watson M."/>
            <person name="Adriaenssens E.M."/>
            <person name="Foster-Nyarko E."/>
            <person name="Jarju S."/>
            <person name="Secka A."/>
            <person name="Antonio M."/>
            <person name="Oren A."/>
            <person name="Chaudhuri R.R."/>
            <person name="La Ragione R."/>
            <person name="Hildebrand F."/>
            <person name="Pallen M.J."/>
        </authorList>
    </citation>
    <scope>NUCLEOTIDE SEQUENCE</scope>
    <source>
        <strain evidence="7">4920</strain>
    </source>
</reference>
<dbReference type="InterPro" id="IPR000551">
    <property type="entry name" value="MerR-type_HTH_dom"/>
</dbReference>
<dbReference type="GO" id="GO:0003700">
    <property type="term" value="F:DNA-binding transcription factor activity"/>
    <property type="evidence" value="ECO:0007669"/>
    <property type="project" value="InterPro"/>
</dbReference>
<dbReference type="PANTHER" id="PTHR30204:SF69">
    <property type="entry name" value="MERR-FAMILY TRANSCRIPTIONAL REGULATOR"/>
    <property type="match status" value="1"/>
</dbReference>
<dbReference type="GO" id="GO:0003677">
    <property type="term" value="F:DNA binding"/>
    <property type="evidence" value="ECO:0007669"/>
    <property type="project" value="UniProtKB-KW"/>
</dbReference>
<keyword evidence="3" id="KW-0238">DNA-binding</keyword>
<evidence type="ECO:0000256" key="5">
    <source>
        <dbReference type="SAM" id="Coils"/>
    </source>
</evidence>
<dbReference type="InterPro" id="IPR009061">
    <property type="entry name" value="DNA-bd_dom_put_sf"/>
</dbReference>
<evidence type="ECO:0000256" key="2">
    <source>
        <dbReference type="ARBA" id="ARBA00023015"/>
    </source>
</evidence>
<dbReference type="PROSITE" id="PS50937">
    <property type="entry name" value="HTH_MERR_2"/>
    <property type="match status" value="1"/>
</dbReference>
<dbReference type="SMART" id="SM00422">
    <property type="entry name" value="HTH_MERR"/>
    <property type="match status" value="1"/>
</dbReference>
<gene>
    <name evidence="7" type="ORF">IAC74_00490</name>
</gene>
<keyword evidence="5" id="KW-0175">Coiled coil</keyword>
<keyword evidence="4" id="KW-0804">Transcription</keyword>
<keyword evidence="1" id="KW-0678">Repressor</keyword>
<dbReference type="Proteomes" id="UP000886743">
    <property type="component" value="Unassembled WGS sequence"/>
</dbReference>
<comment type="caution">
    <text evidence="7">The sequence shown here is derived from an EMBL/GenBank/DDBJ whole genome shotgun (WGS) entry which is preliminary data.</text>
</comment>
<accession>A0A9D1SZ15</accession>
<dbReference type="Pfam" id="PF13411">
    <property type="entry name" value="MerR_1"/>
    <property type="match status" value="1"/>
</dbReference>
<evidence type="ECO:0000313" key="8">
    <source>
        <dbReference type="Proteomes" id="UP000886743"/>
    </source>
</evidence>
<reference evidence="7" key="1">
    <citation type="submission" date="2020-10" db="EMBL/GenBank/DDBJ databases">
        <authorList>
            <person name="Gilroy R."/>
        </authorList>
    </citation>
    <scope>NUCLEOTIDE SEQUENCE</scope>
    <source>
        <strain evidence="7">4920</strain>
    </source>
</reference>
<evidence type="ECO:0000256" key="3">
    <source>
        <dbReference type="ARBA" id="ARBA00023125"/>
    </source>
</evidence>
<protein>
    <submittedName>
        <fullName evidence="7">MerR family transcriptional regulator</fullName>
    </submittedName>
</protein>
<dbReference type="InterPro" id="IPR047057">
    <property type="entry name" value="MerR_fam"/>
</dbReference>
<sequence length="266" mass="30583">MKNYFSISEAAKMAGMTSETLRHYDRIGLAKPSGRDEWTGYRYYSKEDIIRLSTIQALRYMDLSLAEIKRVLQLGNLEEVVAFLRQAEQQANDKIAKLQYAKKKIRAARSDYEKKLHGMTEIAETTKIHFPERVILLSDTLEYPTLDNLWNYLSHFYDQIDESDRDDYAFEDLAGIYTKDGRSRLFAVCLRYPDRDGLTVLPAGTYLCADCTEDGREQALSRLKRAAAQRGAHMDFLVQTIVVTGILQWNYQLQILLKPDAGRSGK</sequence>
<dbReference type="SUPFAM" id="SSF46955">
    <property type="entry name" value="Putative DNA-binding domain"/>
    <property type="match status" value="1"/>
</dbReference>
<evidence type="ECO:0000256" key="4">
    <source>
        <dbReference type="ARBA" id="ARBA00023163"/>
    </source>
</evidence>
<dbReference type="Gene3D" id="1.10.1660.10">
    <property type="match status" value="1"/>
</dbReference>
<organism evidence="7 8">
    <name type="scientific">Candidatus Aphodoplasma excrementigallinarum</name>
    <dbReference type="NCBI Taxonomy" id="2840673"/>
    <lineage>
        <taxon>Bacteria</taxon>
        <taxon>Bacillati</taxon>
        <taxon>Bacillota</taxon>
        <taxon>Clostridia</taxon>
        <taxon>Eubacteriales</taxon>
        <taxon>Candidatus Aphodoplasma</taxon>
    </lineage>
</organism>
<proteinExistence type="predicted"/>
<dbReference type="AlphaFoldDB" id="A0A9D1SZ15"/>
<evidence type="ECO:0000259" key="6">
    <source>
        <dbReference type="PROSITE" id="PS50937"/>
    </source>
</evidence>
<feature type="domain" description="HTH merR-type" evidence="6">
    <location>
        <begin position="4"/>
        <end position="74"/>
    </location>
</feature>
<keyword evidence="2" id="KW-0805">Transcription regulation</keyword>
<dbReference type="EMBL" id="DVOF01000010">
    <property type="protein sequence ID" value="HIV02020.1"/>
    <property type="molecule type" value="Genomic_DNA"/>
</dbReference>